<dbReference type="AlphaFoldDB" id="A0A8X7C3R6"/>
<sequence length="150" mass="15382">MGASKGPVDLARVQLPPGALSWRCLGNGAGNPSNRKPLGNGLGDAFLDQIDDQVATSLGPGSITGLWARGPRAFPPDGGTQLPGGKLGDADFGRWRFVRLGAGCPNKIIFLEAPNSSAPGSAPGGGVSSYFARGIDHRATLVYREGKTAL</sequence>
<protein>
    <submittedName>
        <fullName evidence="1">Uncharacterized protein</fullName>
    </submittedName>
</protein>
<comment type="caution">
    <text evidence="1">The sequence shown here is derived from an EMBL/GenBank/DDBJ whole genome shotgun (WGS) entry which is preliminary data.</text>
</comment>
<organism evidence="1 2">
    <name type="scientific">Trichonephila inaurata madagascariensis</name>
    <dbReference type="NCBI Taxonomy" id="2747483"/>
    <lineage>
        <taxon>Eukaryota</taxon>
        <taxon>Metazoa</taxon>
        <taxon>Ecdysozoa</taxon>
        <taxon>Arthropoda</taxon>
        <taxon>Chelicerata</taxon>
        <taxon>Arachnida</taxon>
        <taxon>Araneae</taxon>
        <taxon>Araneomorphae</taxon>
        <taxon>Entelegynae</taxon>
        <taxon>Araneoidea</taxon>
        <taxon>Nephilidae</taxon>
        <taxon>Trichonephila</taxon>
        <taxon>Trichonephila inaurata</taxon>
    </lineage>
</organism>
<proteinExistence type="predicted"/>
<name>A0A8X7C3R6_9ARAC</name>
<reference evidence="1" key="1">
    <citation type="submission" date="2020-08" db="EMBL/GenBank/DDBJ databases">
        <title>Multicomponent nature underlies the extraordinary mechanical properties of spider dragline silk.</title>
        <authorList>
            <person name="Kono N."/>
            <person name="Nakamura H."/>
            <person name="Mori M."/>
            <person name="Yoshida Y."/>
            <person name="Ohtoshi R."/>
            <person name="Malay A.D."/>
            <person name="Moran D.A.P."/>
            <person name="Tomita M."/>
            <person name="Numata K."/>
            <person name="Arakawa K."/>
        </authorList>
    </citation>
    <scope>NUCLEOTIDE SEQUENCE</scope>
</reference>
<dbReference type="EMBL" id="BMAV01008988">
    <property type="protein sequence ID" value="GFY52968.1"/>
    <property type="molecule type" value="Genomic_DNA"/>
</dbReference>
<gene>
    <name evidence="1" type="ORF">TNIN_500411</name>
</gene>
<accession>A0A8X7C3R6</accession>
<evidence type="ECO:0000313" key="2">
    <source>
        <dbReference type="Proteomes" id="UP000886998"/>
    </source>
</evidence>
<evidence type="ECO:0000313" key="1">
    <source>
        <dbReference type="EMBL" id="GFY52968.1"/>
    </source>
</evidence>
<dbReference type="Proteomes" id="UP000886998">
    <property type="component" value="Unassembled WGS sequence"/>
</dbReference>
<keyword evidence="2" id="KW-1185">Reference proteome</keyword>